<dbReference type="Pfam" id="PF18052">
    <property type="entry name" value="Rx_N"/>
    <property type="match status" value="1"/>
</dbReference>
<reference evidence="10 11" key="1">
    <citation type="journal article" date="2016" name="Sci. Rep.">
        <title>The Dendrobium catenatum Lindl. genome sequence provides insights into polysaccharide synthase, floral development and adaptive evolution.</title>
        <authorList>
            <person name="Zhang G.Q."/>
            <person name="Xu Q."/>
            <person name="Bian C."/>
            <person name="Tsai W.C."/>
            <person name="Yeh C.M."/>
            <person name="Liu K.W."/>
            <person name="Yoshida K."/>
            <person name="Zhang L.S."/>
            <person name="Chang S.B."/>
            <person name="Chen F."/>
            <person name="Shi Y."/>
            <person name="Su Y.Y."/>
            <person name="Zhang Y.Q."/>
            <person name="Chen L.J."/>
            <person name="Yin Y."/>
            <person name="Lin M."/>
            <person name="Huang H."/>
            <person name="Deng H."/>
            <person name="Wang Z.W."/>
            <person name="Zhu S.L."/>
            <person name="Zhao X."/>
            <person name="Deng C."/>
            <person name="Niu S.C."/>
            <person name="Huang J."/>
            <person name="Wang M."/>
            <person name="Liu G.H."/>
            <person name="Yang H.J."/>
            <person name="Xiao X.J."/>
            <person name="Hsiao Y.Y."/>
            <person name="Wu W.L."/>
            <person name="Chen Y.Y."/>
            <person name="Mitsuda N."/>
            <person name="Ohme-Takagi M."/>
            <person name="Luo Y.B."/>
            <person name="Van de Peer Y."/>
            <person name="Liu Z.J."/>
        </authorList>
    </citation>
    <scope>NUCLEOTIDE SEQUENCE [LARGE SCALE GENOMIC DNA]</scope>
    <source>
        <tissue evidence="10">The whole plant</tissue>
    </source>
</reference>
<dbReference type="Gene3D" id="1.10.10.10">
    <property type="entry name" value="Winged helix-like DNA-binding domain superfamily/Winged helix DNA-binding domain"/>
    <property type="match status" value="1"/>
</dbReference>
<dbReference type="InterPro" id="IPR041118">
    <property type="entry name" value="Rx_N"/>
</dbReference>
<dbReference type="Gene3D" id="3.80.10.10">
    <property type="entry name" value="Ribonuclease Inhibitor"/>
    <property type="match status" value="1"/>
</dbReference>
<gene>
    <name evidence="10" type="primary">RPM1</name>
    <name evidence="10" type="ORF">MA16_Dca000228</name>
</gene>
<dbReference type="InterPro" id="IPR055414">
    <property type="entry name" value="LRR_R13L4/SHOC2-like"/>
</dbReference>
<dbReference type="PANTHER" id="PTHR23155">
    <property type="entry name" value="DISEASE RESISTANCE PROTEIN RP"/>
    <property type="match status" value="1"/>
</dbReference>
<dbReference type="GO" id="GO:0009626">
    <property type="term" value="P:plant-type hypersensitive response"/>
    <property type="evidence" value="ECO:0007669"/>
    <property type="project" value="UniProtKB-ARBA"/>
</dbReference>
<feature type="domain" description="Disease resistance protein winged helix" evidence="8">
    <location>
        <begin position="398"/>
        <end position="468"/>
    </location>
</feature>
<evidence type="ECO:0000259" key="8">
    <source>
        <dbReference type="Pfam" id="PF23559"/>
    </source>
</evidence>
<dbReference type="InterPro" id="IPR032675">
    <property type="entry name" value="LRR_dom_sf"/>
</dbReference>
<evidence type="ECO:0000256" key="4">
    <source>
        <dbReference type="ARBA" id="ARBA00022741"/>
    </source>
</evidence>
<keyword evidence="4" id="KW-0547">Nucleotide-binding</keyword>
<protein>
    <submittedName>
        <fullName evidence="10">Disease resistance protein RPM1</fullName>
    </submittedName>
</protein>
<dbReference type="InterPro" id="IPR027417">
    <property type="entry name" value="P-loop_NTPase"/>
</dbReference>
<dbReference type="STRING" id="906689.A0A2I0WT98"/>
<dbReference type="PRINTS" id="PR00364">
    <property type="entry name" value="DISEASERSIST"/>
</dbReference>
<dbReference type="InterPro" id="IPR058922">
    <property type="entry name" value="WHD_DRP"/>
</dbReference>
<dbReference type="SUPFAM" id="SSF52540">
    <property type="entry name" value="P-loop containing nucleoside triphosphate hydrolases"/>
    <property type="match status" value="1"/>
</dbReference>
<evidence type="ECO:0000256" key="5">
    <source>
        <dbReference type="ARBA" id="ARBA00022821"/>
    </source>
</evidence>
<sequence length="879" mass="101287">MSIFEVMSGSLKDIDEMNDYNHAVAAWRKQVIHVAYEVEDIVDEYSYLTSERHQKDFKGVFYKVIHVSRDARTWYRTAFHLEKLETKLNNLTNMRNQFGINTSQGMTIGNNSNNDNGQISRFAESSHFKLENEIIGIEENRNLIENWLADNETSQYVIAVWGMAGVGKTTLATNVYNRQKKDCCFNSFAWISVTQTYNINDLLRNIILDLYEGMMEAIPQSLNTMEYRHLVQILQGFLHQKKYLIVLDDIWSIEVWTYLKNAFLDCKLGSRVIITSRVYDVAINAASKSHIIELKLLQKDKAQKLFCLTVFGEGVIKYPQDLEELTQKFLHKCEGLPLAIVCIGRLLSVKDKDIILWQRIYDGLNIGSTDLRNVYNIFRISFNDLPVYLKSCLLYCSMFPEGHNIRTKILIRLWVAEGFVQIQGSKSLEEVAEEYLNELTHRCLLKTAYITSRGTVSRYIIHDLIRDFLLTKSREDNFCEVYRGGELSRDIRRLSISNSASDLRLETSHHLRSIIVFDPKASFSNLTLQNHFSSFRLLKVLDMSFAPIEKLPNEIYQLFNLHYLGLRGTKIKKISKSLRRLQNLQTLDVLNTNLDNLPSTVVKLKRLRHISAGKYFAVSGNIVRMRFLTAPRKICDLADLQTIKYLAANAEIVKQIGNLTELRSLKIGDVTESQSKELLVALSKMERLVKLEVFASSYSVIFTWEASPSLPPYLQWLSLHGIFANGKLPQWFSGLVQLKTVMLYVSCLSEDSLLVLGLLPNLLFLALQVDAYVGQRLCLQECWFPKLSKLQLIELYKLNCIEIRRDAMPELSSLYLRGCVQLKIVQGMENLPSLRELVLYEMPNELINSLHNTLDNNKIKVVKNMIERDGIWYSEGINN</sequence>
<accession>A0A2I0WT98</accession>
<feature type="domain" description="NB-ARC" evidence="6">
    <location>
        <begin position="141"/>
        <end position="312"/>
    </location>
</feature>
<dbReference type="InterPro" id="IPR002182">
    <property type="entry name" value="NB-ARC"/>
</dbReference>
<dbReference type="Pfam" id="PF00931">
    <property type="entry name" value="NB-ARC"/>
    <property type="match status" value="1"/>
</dbReference>
<dbReference type="GO" id="GO:0002758">
    <property type="term" value="P:innate immune response-activating signaling pathway"/>
    <property type="evidence" value="ECO:0007669"/>
    <property type="project" value="UniProtKB-ARBA"/>
</dbReference>
<comment type="similarity">
    <text evidence="1">Belongs to the disease resistance NB-LRR family.</text>
</comment>
<dbReference type="OrthoDB" id="598235at2759"/>
<dbReference type="GO" id="GO:0042742">
    <property type="term" value="P:defense response to bacterium"/>
    <property type="evidence" value="ECO:0007669"/>
    <property type="project" value="UniProtKB-ARBA"/>
</dbReference>
<dbReference type="EMBL" id="KZ502442">
    <property type="protein sequence ID" value="PKU78884.1"/>
    <property type="molecule type" value="Genomic_DNA"/>
</dbReference>
<dbReference type="Gene3D" id="1.10.8.430">
    <property type="entry name" value="Helical domain of apoptotic protease-activating factors"/>
    <property type="match status" value="1"/>
</dbReference>
<name>A0A2I0WT98_9ASPA</name>
<evidence type="ECO:0000259" key="9">
    <source>
        <dbReference type="Pfam" id="PF23598"/>
    </source>
</evidence>
<keyword evidence="11" id="KW-1185">Reference proteome</keyword>
<dbReference type="PANTHER" id="PTHR23155:SF943">
    <property type="entry name" value="OS08G0193700 PROTEIN"/>
    <property type="match status" value="1"/>
</dbReference>
<evidence type="ECO:0000313" key="10">
    <source>
        <dbReference type="EMBL" id="PKU78884.1"/>
    </source>
</evidence>
<feature type="domain" description="Disease resistance R13L4/SHOC-2-like LRR" evidence="9">
    <location>
        <begin position="510"/>
        <end position="838"/>
    </location>
</feature>
<dbReference type="AlphaFoldDB" id="A0A2I0WT98"/>
<dbReference type="InterPro" id="IPR044974">
    <property type="entry name" value="Disease_R_plants"/>
</dbReference>
<dbReference type="Gene3D" id="1.20.5.4130">
    <property type="match status" value="1"/>
</dbReference>
<evidence type="ECO:0000256" key="3">
    <source>
        <dbReference type="ARBA" id="ARBA00022737"/>
    </source>
</evidence>
<dbReference type="Pfam" id="PF23598">
    <property type="entry name" value="LRR_14"/>
    <property type="match status" value="1"/>
</dbReference>
<organism evidence="10 11">
    <name type="scientific">Dendrobium catenatum</name>
    <dbReference type="NCBI Taxonomy" id="906689"/>
    <lineage>
        <taxon>Eukaryota</taxon>
        <taxon>Viridiplantae</taxon>
        <taxon>Streptophyta</taxon>
        <taxon>Embryophyta</taxon>
        <taxon>Tracheophyta</taxon>
        <taxon>Spermatophyta</taxon>
        <taxon>Magnoliopsida</taxon>
        <taxon>Liliopsida</taxon>
        <taxon>Asparagales</taxon>
        <taxon>Orchidaceae</taxon>
        <taxon>Epidendroideae</taxon>
        <taxon>Malaxideae</taxon>
        <taxon>Dendrobiinae</taxon>
        <taxon>Dendrobium</taxon>
    </lineage>
</organism>
<evidence type="ECO:0000259" key="6">
    <source>
        <dbReference type="Pfam" id="PF00931"/>
    </source>
</evidence>
<dbReference type="FunFam" id="1.10.10.10:FF:000322">
    <property type="entry name" value="Probable disease resistance protein At1g63360"/>
    <property type="match status" value="1"/>
</dbReference>
<feature type="domain" description="Disease resistance N-terminal" evidence="7">
    <location>
        <begin position="4"/>
        <end position="58"/>
    </location>
</feature>
<evidence type="ECO:0000259" key="7">
    <source>
        <dbReference type="Pfam" id="PF18052"/>
    </source>
</evidence>
<keyword evidence="5" id="KW-0611">Plant defense</keyword>
<evidence type="ECO:0000256" key="2">
    <source>
        <dbReference type="ARBA" id="ARBA00022614"/>
    </source>
</evidence>
<dbReference type="FunFam" id="3.40.50.300:FF:001091">
    <property type="entry name" value="Probable disease resistance protein At1g61300"/>
    <property type="match status" value="1"/>
</dbReference>
<dbReference type="Proteomes" id="UP000233837">
    <property type="component" value="Unassembled WGS sequence"/>
</dbReference>
<dbReference type="InterPro" id="IPR042197">
    <property type="entry name" value="Apaf_helical"/>
</dbReference>
<dbReference type="InterPro" id="IPR036388">
    <property type="entry name" value="WH-like_DNA-bd_sf"/>
</dbReference>
<dbReference type="Pfam" id="PF23559">
    <property type="entry name" value="WHD_DRP"/>
    <property type="match status" value="1"/>
</dbReference>
<keyword evidence="2" id="KW-0433">Leucine-rich repeat</keyword>
<dbReference type="GO" id="GO:0043531">
    <property type="term" value="F:ADP binding"/>
    <property type="evidence" value="ECO:0007669"/>
    <property type="project" value="InterPro"/>
</dbReference>
<reference evidence="10 11" key="2">
    <citation type="journal article" date="2017" name="Nature">
        <title>The Apostasia genome and the evolution of orchids.</title>
        <authorList>
            <person name="Zhang G.Q."/>
            <person name="Liu K.W."/>
            <person name="Li Z."/>
            <person name="Lohaus R."/>
            <person name="Hsiao Y.Y."/>
            <person name="Niu S.C."/>
            <person name="Wang J.Y."/>
            <person name="Lin Y.C."/>
            <person name="Xu Q."/>
            <person name="Chen L.J."/>
            <person name="Yoshida K."/>
            <person name="Fujiwara S."/>
            <person name="Wang Z.W."/>
            <person name="Zhang Y.Q."/>
            <person name="Mitsuda N."/>
            <person name="Wang M."/>
            <person name="Liu G.H."/>
            <person name="Pecoraro L."/>
            <person name="Huang H.X."/>
            <person name="Xiao X.J."/>
            <person name="Lin M."/>
            <person name="Wu X.Y."/>
            <person name="Wu W.L."/>
            <person name="Chen Y.Y."/>
            <person name="Chang S.B."/>
            <person name="Sakamoto S."/>
            <person name="Ohme-Takagi M."/>
            <person name="Yagi M."/>
            <person name="Zeng S.J."/>
            <person name="Shen C.Y."/>
            <person name="Yeh C.M."/>
            <person name="Luo Y.B."/>
            <person name="Tsai W.C."/>
            <person name="Van de Peer Y."/>
            <person name="Liu Z.J."/>
        </authorList>
    </citation>
    <scope>NUCLEOTIDE SEQUENCE [LARGE SCALE GENOMIC DNA]</scope>
    <source>
        <tissue evidence="10">The whole plant</tissue>
    </source>
</reference>
<evidence type="ECO:0000256" key="1">
    <source>
        <dbReference type="ARBA" id="ARBA00008894"/>
    </source>
</evidence>
<dbReference type="Gene3D" id="3.40.50.300">
    <property type="entry name" value="P-loop containing nucleotide triphosphate hydrolases"/>
    <property type="match status" value="1"/>
</dbReference>
<evidence type="ECO:0000313" key="11">
    <source>
        <dbReference type="Proteomes" id="UP000233837"/>
    </source>
</evidence>
<keyword evidence="3" id="KW-0677">Repeat</keyword>
<dbReference type="SUPFAM" id="SSF52058">
    <property type="entry name" value="L domain-like"/>
    <property type="match status" value="1"/>
</dbReference>
<proteinExistence type="inferred from homology"/>